<dbReference type="Pfam" id="PF00149">
    <property type="entry name" value="Metallophos"/>
    <property type="match status" value="1"/>
</dbReference>
<dbReference type="InterPro" id="IPR004843">
    <property type="entry name" value="Calcineurin-like_PHP"/>
</dbReference>
<dbReference type="GO" id="GO:0009245">
    <property type="term" value="P:lipid A biosynthetic process"/>
    <property type="evidence" value="ECO:0007669"/>
    <property type="project" value="TreeGrafter"/>
</dbReference>
<keyword evidence="7" id="KW-0378">Hydrolase</keyword>
<evidence type="ECO:0000256" key="3">
    <source>
        <dbReference type="ARBA" id="ARBA00022723"/>
    </source>
</evidence>
<evidence type="ECO:0000256" key="4">
    <source>
        <dbReference type="ARBA" id="ARBA00023136"/>
    </source>
</evidence>
<dbReference type="CDD" id="cd07398">
    <property type="entry name" value="MPP_YbbF-LpxH"/>
    <property type="match status" value="1"/>
</dbReference>
<dbReference type="InterPro" id="IPR043461">
    <property type="entry name" value="LpxH-like"/>
</dbReference>
<name>A0A6J5KQ21_9CAUD</name>
<proteinExistence type="predicted"/>
<dbReference type="EMBL" id="LR796167">
    <property type="protein sequence ID" value="CAB4123243.1"/>
    <property type="molecule type" value="Genomic_DNA"/>
</dbReference>
<dbReference type="Gene3D" id="3.60.21.10">
    <property type="match status" value="1"/>
</dbReference>
<evidence type="ECO:0000313" key="7">
    <source>
        <dbReference type="EMBL" id="CAB4123243.1"/>
    </source>
</evidence>
<evidence type="ECO:0000256" key="5">
    <source>
        <dbReference type="ARBA" id="ARBA00023211"/>
    </source>
</evidence>
<dbReference type="GO" id="GO:0008758">
    <property type="term" value="F:UDP-2,3-diacylglucosamine hydrolase activity"/>
    <property type="evidence" value="ECO:0007669"/>
    <property type="project" value="TreeGrafter"/>
</dbReference>
<accession>A0A6J5KQ21</accession>
<keyword evidence="3" id="KW-0479">Metal-binding</keyword>
<feature type="domain" description="Calcineurin-like phosphoesterase" evidence="6">
    <location>
        <begin position="8"/>
        <end position="208"/>
    </location>
</feature>
<evidence type="ECO:0000259" key="6">
    <source>
        <dbReference type="Pfam" id="PF00149"/>
    </source>
</evidence>
<protein>
    <submittedName>
        <fullName evidence="7">Lipid_A_lpxH, UDP-2,3-diacylglucosamine hydrolase</fullName>
    </submittedName>
</protein>
<dbReference type="GO" id="GO:0046872">
    <property type="term" value="F:metal ion binding"/>
    <property type="evidence" value="ECO:0007669"/>
    <property type="project" value="UniProtKB-KW"/>
</dbReference>
<keyword evidence="2" id="KW-0997">Cell inner membrane</keyword>
<dbReference type="PANTHER" id="PTHR34990">
    <property type="entry name" value="UDP-2,3-DIACYLGLUCOSAMINE HYDROLASE-RELATED"/>
    <property type="match status" value="1"/>
</dbReference>
<organism evidence="7">
    <name type="scientific">uncultured Caudovirales phage</name>
    <dbReference type="NCBI Taxonomy" id="2100421"/>
    <lineage>
        <taxon>Viruses</taxon>
        <taxon>Duplodnaviria</taxon>
        <taxon>Heunggongvirae</taxon>
        <taxon>Uroviricota</taxon>
        <taxon>Caudoviricetes</taxon>
        <taxon>Peduoviridae</taxon>
        <taxon>Maltschvirus</taxon>
        <taxon>Maltschvirus maltsch</taxon>
    </lineage>
</organism>
<dbReference type="GO" id="GO:0016020">
    <property type="term" value="C:membrane"/>
    <property type="evidence" value="ECO:0007669"/>
    <property type="project" value="GOC"/>
</dbReference>
<evidence type="ECO:0000256" key="1">
    <source>
        <dbReference type="ARBA" id="ARBA00022475"/>
    </source>
</evidence>
<keyword evidence="1" id="KW-1003">Cell membrane</keyword>
<dbReference type="PANTHER" id="PTHR34990:SF2">
    <property type="entry name" value="BLL8164 PROTEIN"/>
    <property type="match status" value="1"/>
</dbReference>
<dbReference type="InterPro" id="IPR029052">
    <property type="entry name" value="Metallo-depent_PP-like"/>
</dbReference>
<evidence type="ECO:0000256" key="2">
    <source>
        <dbReference type="ARBA" id="ARBA00022519"/>
    </source>
</evidence>
<reference evidence="7" key="1">
    <citation type="submission" date="2020-04" db="EMBL/GenBank/DDBJ databases">
        <authorList>
            <person name="Chiriac C."/>
            <person name="Salcher M."/>
            <person name="Ghai R."/>
            <person name="Kavagutti S V."/>
        </authorList>
    </citation>
    <scope>NUCLEOTIDE SEQUENCE</scope>
</reference>
<keyword evidence="5" id="KW-0464">Manganese</keyword>
<keyword evidence="4" id="KW-0472">Membrane</keyword>
<sequence>MTTKYHSIFVSDLHLGAGESQADTFASFMKQFECDNLYMVGDMIDGWKMRRRWYWPQSHSNALRRVLTKAKRGTNIVYITGNHDEFLRDLFVEHGRFGDIDIVNELIYTDVKHRRWLVTHGDMFDQVTRHHRWISLMGDRLYTMLLWSNRLLHVVRSRMGMSHWSLSQYIKSNTKHALNFIYKFEEHLVAHAEKQSAQGVICGHIHTPAMKMIGNLHYINTGDFCETCSAVAETTDGQWHLLMLDADGNWFVQDTL</sequence>
<gene>
    <name evidence="7" type="ORF">UFOVP29_402</name>
</gene>
<dbReference type="SUPFAM" id="SSF56300">
    <property type="entry name" value="Metallo-dependent phosphatases"/>
    <property type="match status" value="1"/>
</dbReference>